<accession>A0A7J6UMS7</accession>
<proteinExistence type="predicted"/>
<dbReference type="EMBL" id="JABANO010001346">
    <property type="protein sequence ID" value="KAF4758507.1"/>
    <property type="molecule type" value="Genomic_DNA"/>
</dbReference>
<evidence type="ECO:0000313" key="2">
    <source>
        <dbReference type="EMBL" id="KAF4758507.1"/>
    </source>
</evidence>
<comment type="caution">
    <text evidence="2">The sequence shown here is derived from an EMBL/GenBank/DDBJ whole genome shotgun (WGS) entry which is preliminary data.</text>
</comment>
<reference evidence="2 3" key="1">
    <citation type="submission" date="2020-04" db="EMBL/GenBank/DDBJ databases">
        <title>Perkinsus olseni comparative genomics.</title>
        <authorList>
            <person name="Bogema D.R."/>
        </authorList>
    </citation>
    <scope>NUCLEOTIDE SEQUENCE [LARGE SCALE GENOMIC DNA]</scope>
    <source>
        <strain evidence="2 3">ATCC PRA-207</strain>
    </source>
</reference>
<sequence>MIPQDASVVDDGRNSRRLIEYSTGKGDIGPMVGNGSTSTPLRNVGNHHANDTVDSTAVDVEGICEDEEASPEEEEDDHHQDVFMTPPSTTTGGDAVETSMPRRRSTTSQTTTRRSGRRPSVIDNTTPLDTLRVTLGSNVRHTFGKFVKTTPMVGSLVVTVDDSYTGLARVVDDDGNGNVKVQPMNVEKEGPLIKTVDNNDKDCFNTAIENVIYVRPSSRSLTSARGRELVELLDYVNGHLPPNYVLDVSDYNVNIRSLGPAHVPPRATSTRVTTPTIWTSGLLTFNTVPKIDPTYLTPFEVTLCGLTLALPLLVDCGTWFRMDPRLRLF</sequence>
<evidence type="ECO:0000313" key="3">
    <source>
        <dbReference type="Proteomes" id="UP000553632"/>
    </source>
</evidence>
<dbReference type="AlphaFoldDB" id="A0A7J6UMS7"/>
<organism evidence="2 3">
    <name type="scientific">Perkinsus olseni</name>
    <name type="common">Perkinsus atlanticus</name>
    <dbReference type="NCBI Taxonomy" id="32597"/>
    <lineage>
        <taxon>Eukaryota</taxon>
        <taxon>Sar</taxon>
        <taxon>Alveolata</taxon>
        <taxon>Perkinsozoa</taxon>
        <taxon>Perkinsea</taxon>
        <taxon>Perkinsida</taxon>
        <taxon>Perkinsidae</taxon>
        <taxon>Perkinsus</taxon>
    </lineage>
</organism>
<evidence type="ECO:0000256" key="1">
    <source>
        <dbReference type="SAM" id="MobiDB-lite"/>
    </source>
</evidence>
<name>A0A7J6UMS7_PEROL</name>
<dbReference type="Proteomes" id="UP000553632">
    <property type="component" value="Unassembled WGS sequence"/>
</dbReference>
<keyword evidence="3" id="KW-1185">Reference proteome</keyword>
<feature type="compositionally biased region" description="Acidic residues" evidence="1">
    <location>
        <begin position="66"/>
        <end position="76"/>
    </location>
</feature>
<gene>
    <name evidence="2" type="ORF">FOZ63_010063</name>
</gene>
<protein>
    <submittedName>
        <fullName evidence="2">Uncharacterized protein</fullName>
    </submittedName>
</protein>
<feature type="region of interest" description="Disordered" evidence="1">
    <location>
        <begin position="66"/>
        <end position="124"/>
    </location>
</feature>
<feature type="non-terminal residue" evidence="2">
    <location>
        <position position="329"/>
    </location>
</feature>